<keyword evidence="3" id="KW-1185">Reference proteome</keyword>
<proteinExistence type="predicted"/>
<organism evidence="2 3">
    <name type="scientific">Puccinia sorghi</name>
    <dbReference type="NCBI Taxonomy" id="27349"/>
    <lineage>
        <taxon>Eukaryota</taxon>
        <taxon>Fungi</taxon>
        <taxon>Dikarya</taxon>
        <taxon>Basidiomycota</taxon>
        <taxon>Pucciniomycotina</taxon>
        <taxon>Pucciniomycetes</taxon>
        <taxon>Pucciniales</taxon>
        <taxon>Pucciniaceae</taxon>
        <taxon>Puccinia</taxon>
    </lineage>
</organism>
<dbReference type="OrthoDB" id="3247418at2759"/>
<evidence type="ECO:0000313" key="3">
    <source>
        <dbReference type="Proteomes" id="UP000037035"/>
    </source>
</evidence>
<comment type="caution">
    <text evidence="2">The sequence shown here is derived from an EMBL/GenBank/DDBJ whole genome shotgun (WGS) entry which is preliminary data.</text>
</comment>
<evidence type="ECO:0000313" key="2">
    <source>
        <dbReference type="EMBL" id="KNZ46532.1"/>
    </source>
</evidence>
<name>A0A0L6UE61_9BASI</name>
<reference evidence="2 3" key="1">
    <citation type="submission" date="2015-08" db="EMBL/GenBank/DDBJ databases">
        <title>Next Generation Sequencing and Analysis of the Genome of Puccinia sorghi L Schw, the Causal Agent of Maize Common Rust.</title>
        <authorList>
            <person name="Rochi L."/>
            <person name="Burguener G."/>
            <person name="Darino M."/>
            <person name="Turjanski A."/>
            <person name="Kreff E."/>
            <person name="Dieguez M.J."/>
            <person name="Sacco F."/>
        </authorList>
    </citation>
    <scope>NUCLEOTIDE SEQUENCE [LARGE SCALE GENOMIC DNA]</scope>
    <source>
        <strain evidence="2 3">RO10H11247</strain>
    </source>
</reference>
<dbReference type="AlphaFoldDB" id="A0A0L6UE61"/>
<accession>A0A0L6UE61</accession>
<feature type="non-terminal residue" evidence="2">
    <location>
        <position position="1"/>
    </location>
</feature>
<dbReference type="VEuPathDB" id="FungiDB:VP01_719g6"/>
<feature type="region of interest" description="Disordered" evidence="1">
    <location>
        <begin position="79"/>
        <end position="98"/>
    </location>
</feature>
<dbReference type="Proteomes" id="UP000037035">
    <property type="component" value="Unassembled WGS sequence"/>
</dbReference>
<protein>
    <submittedName>
        <fullName evidence="2">Uncharacterized protein</fullName>
    </submittedName>
</protein>
<evidence type="ECO:0000256" key="1">
    <source>
        <dbReference type="SAM" id="MobiDB-lite"/>
    </source>
</evidence>
<gene>
    <name evidence="2" type="ORF">VP01_719g6</name>
</gene>
<sequence length="195" mass="22020">EELITNHRYLIANTGALVHCTNVYKLYSEISRNFFPHIKILPNHHFALHIPDLLGTTRRMVMKKFCQLHRMIAEQGLKAANPQGESKSGTHKQKGCNGFGISRADYDKDGKNVSRKSPNNIVEYTLEGKKIYGEVVNIMKMGSGWDGMIFKLVWYNQVQCPAGVKNVMAKLGVVQVTQGLLVFITEKDIVWPVAF</sequence>
<dbReference type="EMBL" id="LAVV01012605">
    <property type="protein sequence ID" value="KNZ46532.1"/>
    <property type="molecule type" value="Genomic_DNA"/>
</dbReference>